<keyword evidence="6 8" id="KW-0456">Lyase</keyword>
<protein>
    <recommendedName>
        <fullName evidence="5">2-dehydro-3-deoxy-phosphogluconate aldolase</fullName>
        <ecNumber evidence="5">4.1.2.14</ecNumber>
    </recommendedName>
</protein>
<comment type="similarity">
    <text evidence="3">Belongs to the KHG/KDPG aldolase family.</text>
</comment>
<dbReference type="EMBL" id="JBHRXK010000002">
    <property type="protein sequence ID" value="MFC3550535.1"/>
    <property type="molecule type" value="Genomic_DNA"/>
</dbReference>
<dbReference type="NCBIfam" id="NF004325">
    <property type="entry name" value="PRK05718.1"/>
    <property type="match status" value="1"/>
</dbReference>
<evidence type="ECO:0000313" key="9">
    <source>
        <dbReference type="Proteomes" id="UP001595740"/>
    </source>
</evidence>
<dbReference type="InterPro" id="IPR000887">
    <property type="entry name" value="Aldlse_KDPG_KHG"/>
</dbReference>
<reference evidence="9" key="1">
    <citation type="journal article" date="2019" name="Int. J. Syst. Evol. Microbiol.">
        <title>The Global Catalogue of Microorganisms (GCM) 10K type strain sequencing project: providing services to taxonomists for standard genome sequencing and annotation.</title>
        <authorList>
            <consortium name="The Broad Institute Genomics Platform"/>
            <consortium name="The Broad Institute Genome Sequencing Center for Infectious Disease"/>
            <person name="Wu L."/>
            <person name="Ma J."/>
        </authorList>
    </citation>
    <scope>NUCLEOTIDE SEQUENCE [LARGE SCALE GENOMIC DNA]</scope>
    <source>
        <strain evidence="9">KCTC 42875</strain>
    </source>
</reference>
<dbReference type="GO" id="GO:0008675">
    <property type="term" value="F:2-dehydro-3-deoxy-phosphogluconate aldolase activity"/>
    <property type="evidence" value="ECO:0007669"/>
    <property type="project" value="UniProtKB-EC"/>
</dbReference>
<dbReference type="PANTHER" id="PTHR30246:SF1">
    <property type="entry name" value="2-DEHYDRO-3-DEOXY-6-PHOSPHOGALACTONATE ALDOLASE-RELATED"/>
    <property type="match status" value="1"/>
</dbReference>
<dbReference type="PROSITE" id="PS00159">
    <property type="entry name" value="ALDOLASE_KDPG_KHG_1"/>
    <property type="match status" value="1"/>
</dbReference>
<evidence type="ECO:0000256" key="1">
    <source>
        <dbReference type="ARBA" id="ARBA00000654"/>
    </source>
</evidence>
<comment type="caution">
    <text evidence="8">The sequence shown here is derived from an EMBL/GenBank/DDBJ whole genome shotgun (WGS) entry which is preliminary data.</text>
</comment>
<dbReference type="Gene3D" id="3.20.20.70">
    <property type="entry name" value="Aldolase class I"/>
    <property type="match status" value="1"/>
</dbReference>
<dbReference type="InterPro" id="IPR013785">
    <property type="entry name" value="Aldolase_TIM"/>
</dbReference>
<comment type="catalytic activity">
    <reaction evidence="1">
        <text>2-dehydro-3-deoxy-6-phospho-D-gluconate = D-glyceraldehyde 3-phosphate + pyruvate</text>
        <dbReference type="Rhea" id="RHEA:17089"/>
        <dbReference type="ChEBI" id="CHEBI:15361"/>
        <dbReference type="ChEBI" id="CHEBI:57569"/>
        <dbReference type="ChEBI" id="CHEBI:59776"/>
        <dbReference type="EC" id="4.1.2.14"/>
    </reaction>
</comment>
<dbReference type="EC" id="4.1.2.14" evidence="5"/>
<dbReference type="InterPro" id="IPR031337">
    <property type="entry name" value="KDPG/KHG_AS_1"/>
</dbReference>
<evidence type="ECO:0000256" key="4">
    <source>
        <dbReference type="ARBA" id="ARBA00011233"/>
    </source>
</evidence>
<dbReference type="PANTHER" id="PTHR30246">
    <property type="entry name" value="2-KETO-3-DEOXY-6-PHOSPHOGLUCONATE ALDOLASE"/>
    <property type="match status" value="1"/>
</dbReference>
<dbReference type="Proteomes" id="UP001595740">
    <property type="component" value="Unassembled WGS sequence"/>
</dbReference>
<organism evidence="8 9">
    <name type="scientific">Lysobacter cavernae</name>
    <dbReference type="NCBI Taxonomy" id="1685901"/>
    <lineage>
        <taxon>Bacteria</taxon>
        <taxon>Pseudomonadati</taxon>
        <taxon>Pseudomonadota</taxon>
        <taxon>Gammaproteobacteria</taxon>
        <taxon>Lysobacterales</taxon>
        <taxon>Lysobacteraceae</taxon>
        <taxon>Lysobacter</taxon>
    </lineage>
</organism>
<keyword evidence="7" id="KW-0119">Carbohydrate metabolism</keyword>
<evidence type="ECO:0000313" key="8">
    <source>
        <dbReference type="EMBL" id="MFC3550535.1"/>
    </source>
</evidence>
<evidence type="ECO:0000256" key="5">
    <source>
        <dbReference type="ARBA" id="ARBA00013063"/>
    </source>
</evidence>
<evidence type="ECO:0000256" key="2">
    <source>
        <dbReference type="ARBA" id="ARBA00004736"/>
    </source>
</evidence>
<dbReference type="RefSeq" id="WP_386758289.1">
    <property type="nucleotide sequence ID" value="NZ_JBHRXK010000002.1"/>
</dbReference>
<keyword evidence="9" id="KW-1185">Reference proteome</keyword>
<dbReference type="NCBIfam" id="TIGR01182">
    <property type="entry name" value="eda"/>
    <property type="match status" value="1"/>
</dbReference>
<dbReference type="SUPFAM" id="SSF51569">
    <property type="entry name" value="Aldolase"/>
    <property type="match status" value="1"/>
</dbReference>
<dbReference type="Pfam" id="PF01081">
    <property type="entry name" value="Aldolase"/>
    <property type="match status" value="1"/>
</dbReference>
<comment type="pathway">
    <text evidence="2">Carbohydrate acid metabolism; 2-dehydro-3-deoxy-D-gluconate degradation; D-glyceraldehyde 3-phosphate and pyruvate from 2-dehydro-3-deoxy-D-gluconate: step 2/2.</text>
</comment>
<proteinExistence type="inferred from homology"/>
<accession>A0ABV7RRF1</accession>
<gene>
    <name evidence="8" type="primary">eda</name>
    <name evidence="8" type="ORF">ACFOLC_05845</name>
</gene>
<dbReference type="CDD" id="cd00452">
    <property type="entry name" value="KDPG_aldolase"/>
    <property type="match status" value="1"/>
</dbReference>
<dbReference type="GO" id="GO:0008700">
    <property type="term" value="F:(R,S)-4-hydroxy-2-oxoglutarate aldolase activity"/>
    <property type="evidence" value="ECO:0007669"/>
    <property type="project" value="UniProtKB-EC"/>
</dbReference>
<evidence type="ECO:0000256" key="7">
    <source>
        <dbReference type="ARBA" id="ARBA00023277"/>
    </source>
</evidence>
<evidence type="ECO:0000256" key="3">
    <source>
        <dbReference type="ARBA" id="ARBA00006906"/>
    </source>
</evidence>
<evidence type="ECO:0000256" key="6">
    <source>
        <dbReference type="ARBA" id="ARBA00023239"/>
    </source>
</evidence>
<comment type="subunit">
    <text evidence="4">Homotrimer.</text>
</comment>
<sequence length="212" mass="21564">MSVVDAQVVLDGERIVPVYTPASVAEAVAVATALRRGGIGAIEVTLRTPVALAAIAAIAEAVPDIAVGAGTVLDAEQLRAVQHAGATFAVSPGCTPELLQAGRDAALAYLPGVATGSEVMAALAAGYRLLKLFPAEPINALALLSAWRGPFAQVRFCPTGGIDATRARDYLRQPNVACLGGSWLTPADALAQGDWGRIETLAREAVATLGAG</sequence>
<name>A0ABV7RRF1_9GAMM</name>